<feature type="compositionally biased region" description="Polar residues" evidence="1">
    <location>
        <begin position="13"/>
        <end position="25"/>
    </location>
</feature>
<comment type="caution">
    <text evidence="2">The sequence shown here is derived from an EMBL/GenBank/DDBJ whole genome shotgun (WGS) entry which is preliminary data.</text>
</comment>
<accession>G6FQ45</accession>
<organism evidence="2 3">
    <name type="scientific">Fischerella thermalis JSC-11</name>
    <dbReference type="NCBI Taxonomy" id="741277"/>
    <lineage>
        <taxon>Bacteria</taxon>
        <taxon>Bacillati</taxon>
        <taxon>Cyanobacteriota</taxon>
        <taxon>Cyanophyceae</taxon>
        <taxon>Nostocales</taxon>
        <taxon>Hapalosiphonaceae</taxon>
        <taxon>Fischerella</taxon>
    </lineage>
</organism>
<name>G6FQ45_9CYAN</name>
<keyword evidence="3" id="KW-1185">Reference proteome</keyword>
<proteinExistence type="predicted"/>
<reference evidence="2 3" key="1">
    <citation type="submission" date="2011-09" db="EMBL/GenBank/DDBJ databases">
        <title>The draft genome of Fischerella sp. JSC-11.</title>
        <authorList>
            <consortium name="US DOE Joint Genome Institute (JGI-PGF)"/>
            <person name="Lucas S."/>
            <person name="Han J."/>
            <person name="Lapidus A."/>
            <person name="Cheng J.-F."/>
            <person name="Goodwin L."/>
            <person name="Pitluck S."/>
            <person name="Peters L."/>
            <person name="Land M.L."/>
            <person name="Hauser L."/>
            <person name="Sarkisova S."/>
            <person name="Bryant D.A."/>
            <person name="Brown I."/>
            <person name="Woyke T.J."/>
        </authorList>
    </citation>
    <scope>NUCLEOTIDE SEQUENCE [LARGE SCALE GENOMIC DNA]</scope>
    <source>
        <strain evidence="2 3">JSC-11</strain>
    </source>
</reference>
<dbReference type="AlphaFoldDB" id="G6FQ45"/>
<sequence length="49" mass="5641">MARSPNFLKSRGSRTSSKPMTQTTSQSRIPYFLADVLFQPLKLQIFHIN</sequence>
<evidence type="ECO:0000313" key="3">
    <source>
        <dbReference type="Proteomes" id="UP000004344"/>
    </source>
</evidence>
<dbReference type="EMBL" id="AGIZ01000003">
    <property type="protein sequence ID" value="EHC17930.1"/>
    <property type="molecule type" value="Genomic_DNA"/>
</dbReference>
<feature type="region of interest" description="Disordered" evidence="1">
    <location>
        <begin position="1"/>
        <end position="25"/>
    </location>
</feature>
<gene>
    <name evidence="2" type="ORF">FJSC11DRAFT_0992</name>
</gene>
<dbReference type="Proteomes" id="UP000004344">
    <property type="component" value="Unassembled WGS sequence"/>
</dbReference>
<evidence type="ECO:0000313" key="2">
    <source>
        <dbReference type="EMBL" id="EHC17930.1"/>
    </source>
</evidence>
<protein>
    <submittedName>
        <fullName evidence="2">Uncharacterized protein</fullName>
    </submittedName>
</protein>
<evidence type="ECO:0000256" key="1">
    <source>
        <dbReference type="SAM" id="MobiDB-lite"/>
    </source>
</evidence>